<keyword evidence="4 10" id="KW-0547">Nucleotide-binding</keyword>
<evidence type="ECO:0000313" key="13">
    <source>
        <dbReference type="Proteomes" id="UP000239872"/>
    </source>
</evidence>
<evidence type="ECO:0000256" key="5">
    <source>
        <dbReference type="ARBA" id="ARBA00022800"/>
    </source>
</evidence>
<evidence type="ECO:0000256" key="2">
    <source>
        <dbReference type="ARBA" id="ARBA00022598"/>
    </source>
</evidence>
<dbReference type="PANTHER" id="PTHR43749">
    <property type="entry name" value="RNA-SPLICING LIGASE RTCB"/>
    <property type="match status" value="1"/>
</dbReference>
<dbReference type="Gene3D" id="3.90.1860.10">
    <property type="entry name" value="tRNA-splicing ligase RtcB"/>
    <property type="match status" value="1"/>
</dbReference>
<comment type="catalytic activity">
    <reaction evidence="8">
        <text>a 3'-end 3'-phospho-ribonucleotide-RNA + a 5'-end dephospho-ribonucleoside-RNA + GTP = a ribonucleotidyl-ribonucleotide-RNA + GMP + diphosphate</text>
        <dbReference type="Rhea" id="RHEA:68076"/>
        <dbReference type="Rhea" id="RHEA-COMP:10463"/>
        <dbReference type="Rhea" id="RHEA-COMP:13936"/>
        <dbReference type="Rhea" id="RHEA-COMP:17355"/>
        <dbReference type="ChEBI" id="CHEBI:33019"/>
        <dbReference type="ChEBI" id="CHEBI:37565"/>
        <dbReference type="ChEBI" id="CHEBI:58115"/>
        <dbReference type="ChEBI" id="CHEBI:83062"/>
        <dbReference type="ChEBI" id="CHEBI:138284"/>
        <dbReference type="ChEBI" id="CHEBI:173118"/>
        <dbReference type="EC" id="6.5.1.8"/>
    </reaction>
</comment>
<dbReference type="GO" id="GO:0006396">
    <property type="term" value="P:RNA processing"/>
    <property type="evidence" value="ECO:0007669"/>
    <property type="project" value="InterPro"/>
</dbReference>
<feature type="binding site" evidence="10">
    <location>
        <begin position="340"/>
        <end position="341"/>
    </location>
    <ligand>
        <name>GMP</name>
        <dbReference type="ChEBI" id="CHEBI:58115"/>
    </ligand>
</feature>
<dbReference type="OrthoDB" id="9802323at2"/>
<feature type="active site" description="GMP-histidine intermediate" evidence="9">
    <location>
        <position position="396"/>
    </location>
</feature>
<keyword evidence="2 12" id="KW-0436">Ligase</keyword>
<comment type="cofactor">
    <cofactor evidence="11">
        <name>Mn(2+)</name>
        <dbReference type="ChEBI" id="CHEBI:29035"/>
    </cofactor>
    <text evidence="11">Binds 2 manganese ions per subunit.</text>
</comment>
<feature type="binding site" evidence="11">
    <location>
        <position position="229"/>
    </location>
    <ligand>
        <name>Mn(2+)</name>
        <dbReference type="ChEBI" id="CHEBI:29035"/>
        <label>1</label>
    </ligand>
</feature>
<keyword evidence="13" id="KW-1185">Reference proteome</keyword>
<dbReference type="GO" id="GO:0005525">
    <property type="term" value="F:GTP binding"/>
    <property type="evidence" value="ECO:0007669"/>
    <property type="project" value="UniProtKB-KW"/>
</dbReference>
<sequence>MKTLQITGQDLLAIGYTEGRALGKAMNIANKNIAEEDKGKLMALLTKVLQEPESYVLHEVLSPIARALGAGKPDPNDIIPIKEIGDDYVIYGADHIEEGARKQMATAMRLPVTVAGALMPDAHQGYGLPIGGVLATKNAIIPYGVGVDIGCRMALSVFDITEDFFLQNQAKFKRELIAQTNFGAGGGFKGKDKAEHALLDSADFNITSFIKDMHSKAAKQLGSSGGGNHFVEWGIIEFAEADEALNMPAGKYVALLTHSGSRGFGATIAGHYTRIAKNLCKLPQGAQDLAYLDMNSEAGQEYWLAMNLAGDYASACHDVIHRKLTAAIGGQVLARVENHHNFAWKEMWNGEEVIVHRKGATPAGKGVMGIIPGSMTAPGFLVRGKGAEQSLNSASHGAGRQMSRTAATKNITKAEMSAILKANDVTLIGAGLDEAPMAYKDINKVMAGQTDLVDVVAKFKPKMVRMADDGSRED</sequence>
<evidence type="ECO:0000313" key="12">
    <source>
        <dbReference type="EMBL" id="PQJ11702.1"/>
    </source>
</evidence>
<keyword evidence="5" id="KW-0692">RNA repair</keyword>
<dbReference type="EC" id="6.5.1.8" evidence="1"/>
<dbReference type="EMBL" id="PPSL01000002">
    <property type="protein sequence ID" value="PQJ11702.1"/>
    <property type="molecule type" value="Genomic_DNA"/>
</dbReference>
<evidence type="ECO:0000256" key="3">
    <source>
        <dbReference type="ARBA" id="ARBA00022723"/>
    </source>
</evidence>
<reference evidence="12 13" key="1">
    <citation type="submission" date="2018-01" db="EMBL/GenBank/DDBJ databases">
        <title>A novel member of the phylum Bacteroidetes isolated from glacier ice.</title>
        <authorList>
            <person name="Liu Q."/>
            <person name="Xin Y.-H."/>
        </authorList>
    </citation>
    <scope>NUCLEOTIDE SEQUENCE [LARGE SCALE GENOMIC DNA]</scope>
    <source>
        <strain evidence="12 13">RB1R16</strain>
    </source>
</reference>
<gene>
    <name evidence="12" type="ORF">CJD36_007870</name>
</gene>
<dbReference type="InterPro" id="IPR052915">
    <property type="entry name" value="RtcB-like"/>
</dbReference>
<keyword evidence="3 11" id="KW-0479">Metal-binding</keyword>
<dbReference type="InterPro" id="IPR001233">
    <property type="entry name" value="RtcB"/>
</dbReference>
<dbReference type="GO" id="GO:0003909">
    <property type="term" value="F:DNA ligase activity"/>
    <property type="evidence" value="ECO:0007669"/>
    <property type="project" value="TreeGrafter"/>
</dbReference>
<comment type="caution">
    <text evidence="12">The sequence shown here is derived from an EMBL/GenBank/DDBJ whole genome shotgun (WGS) entry which is preliminary data.</text>
</comment>
<name>A0A2S7SXP1_9BACT</name>
<dbReference type="Proteomes" id="UP000239872">
    <property type="component" value="Unassembled WGS sequence"/>
</dbReference>
<keyword evidence="7 11" id="KW-0464">Manganese</keyword>
<evidence type="ECO:0000256" key="7">
    <source>
        <dbReference type="ARBA" id="ARBA00023211"/>
    </source>
</evidence>
<evidence type="ECO:0000256" key="1">
    <source>
        <dbReference type="ARBA" id="ARBA00012726"/>
    </source>
</evidence>
<evidence type="ECO:0000256" key="11">
    <source>
        <dbReference type="PIRSR" id="PIRSR601233-3"/>
    </source>
</evidence>
<dbReference type="RefSeq" id="WP_105038582.1">
    <property type="nucleotide sequence ID" value="NZ_PPSL01000002.1"/>
</dbReference>
<dbReference type="GO" id="GO:0170057">
    <property type="term" value="F:RNA ligase (GTP) activity"/>
    <property type="evidence" value="ECO:0007669"/>
    <property type="project" value="UniProtKB-EC"/>
</dbReference>
<dbReference type="SUPFAM" id="SSF103365">
    <property type="entry name" value="Hypothetical protein PH1602"/>
    <property type="match status" value="1"/>
</dbReference>
<accession>A0A2S7SXP1</accession>
<evidence type="ECO:0000256" key="9">
    <source>
        <dbReference type="PIRSR" id="PIRSR601233-1"/>
    </source>
</evidence>
<feature type="binding site" evidence="11">
    <location>
        <position position="340"/>
    </location>
    <ligand>
        <name>Mn(2+)</name>
        <dbReference type="ChEBI" id="CHEBI:29035"/>
        <label>2</label>
    </ligand>
</feature>
<dbReference type="GO" id="GO:0030145">
    <property type="term" value="F:manganese ion binding"/>
    <property type="evidence" value="ECO:0007669"/>
    <property type="project" value="TreeGrafter"/>
</dbReference>
<dbReference type="InterPro" id="IPR036025">
    <property type="entry name" value="RtcB-like_sf"/>
</dbReference>
<evidence type="ECO:0000256" key="4">
    <source>
        <dbReference type="ARBA" id="ARBA00022741"/>
    </source>
</evidence>
<feature type="binding site" evidence="10">
    <location>
        <begin position="228"/>
        <end position="232"/>
    </location>
    <ligand>
        <name>GMP</name>
        <dbReference type="ChEBI" id="CHEBI:58115"/>
    </ligand>
</feature>
<feature type="binding site" evidence="11">
    <location>
        <position position="148"/>
    </location>
    <ligand>
        <name>Mn(2+)</name>
        <dbReference type="ChEBI" id="CHEBI:29035"/>
        <label>1</label>
    </ligand>
</feature>
<dbReference type="PANTHER" id="PTHR43749:SF2">
    <property type="entry name" value="RNA-SPLICING LIGASE RTCB"/>
    <property type="match status" value="1"/>
</dbReference>
<proteinExistence type="predicted"/>
<feature type="binding site" evidence="11">
    <location>
        <position position="258"/>
    </location>
    <ligand>
        <name>Mn(2+)</name>
        <dbReference type="ChEBI" id="CHEBI:29035"/>
        <label>2</label>
    </ligand>
</feature>
<protein>
    <recommendedName>
        <fullName evidence="1">3'-phosphate/5'-hydroxy nucleic acid ligase</fullName>
        <ecNumber evidence="1">6.5.1.8</ecNumber>
    </recommendedName>
</protein>
<feature type="binding site" evidence="10">
    <location>
        <begin position="372"/>
        <end position="375"/>
    </location>
    <ligand>
        <name>GMP</name>
        <dbReference type="ChEBI" id="CHEBI:58115"/>
    </ligand>
</feature>
<keyword evidence="6 10" id="KW-0342">GTP-binding</keyword>
<dbReference type="Pfam" id="PF01139">
    <property type="entry name" value="RtcB"/>
    <property type="match status" value="1"/>
</dbReference>
<evidence type="ECO:0000256" key="6">
    <source>
        <dbReference type="ARBA" id="ARBA00023134"/>
    </source>
</evidence>
<feature type="binding site" evidence="10">
    <location>
        <begin position="396"/>
        <end position="399"/>
    </location>
    <ligand>
        <name>GMP</name>
        <dbReference type="ChEBI" id="CHEBI:58115"/>
    </ligand>
</feature>
<evidence type="ECO:0000256" key="10">
    <source>
        <dbReference type="PIRSR" id="PIRSR601233-2"/>
    </source>
</evidence>
<dbReference type="GO" id="GO:0042245">
    <property type="term" value="P:RNA repair"/>
    <property type="evidence" value="ECO:0007669"/>
    <property type="project" value="UniProtKB-KW"/>
</dbReference>
<dbReference type="GO" id="GO:0006281">
    <property type="term" value="P:DNA repair"/>
    <property type="evidence" value="ECO:0007669"/>
    <property type="project" value="TreeGrafter"/>
</dbReference>
<organism evidence="12 13">
    <name type="scientific">Flavipsychrobacter stenotrophus</name>
    <dbReference type="NCBI Taxonomy" id="2077091"/>
    <lineage>
        <taxon>Bacteria</taxon>
        <taxon>Pseudomonadati</taxon>
        <taxon>Bacteroidota</taxon>
        <taxon>Chitinophagia</taxon>
        <taxon>Chitinophagales</taxon>
        <taxon>Chitinophagaceae</taxon>
        <taxon>Flavipsychrobacter</taxon>
    </lineage>
</organism>
<dbReference type="AlphaFoldDB" id="A0A2S7SXP1"/>
<evidence type="ECO:0000256" key="8">
    <source>
        <dbReference type="ARBA" id="ARBA00047746"/>
    </source>
</evidence>